<dbReference type="SUPFAM" id="SSF51395">
    <property type="entry name" value="FMN-linked oxidoreductases"/>
    <property type="match status" value="1"/>
</dbReference>
<dbReference type="GO" id="GO:0017150">
    <property type="term" value="F:tRNA dihydrouridine synthase activity"/>
    <property type="evidence" value="ECO:0007669"/>
    <property type="project" value="TreeGrafter"/>
</dbReference>
<organism evidence="2 3">
    <name type="scientific">Clydaea vesicula</name>
    <dbReference type="NCBI Taxonomy" id="447962"/>
    <lineage>
        <taxon>Eukaryota</taxon>
        <taxon>Fungi</taxon>
        <taxon>Fungi incertae sedis</taxon>
        <taxon>Chytridiomycota</taxon>
        <taxon>Chytridiomycota incertae sedis</taxon>
        <taxon>Chytridiomycetes</taxon>
        <taxon>Lobulomycetales</taxon>
        <taxon>Lobulomycetaceae</taxon>
        <taxon>Clydaea</taxon>
    </lineage>
</organism>
<dbReference type="Gene3D" id="3.20.20.70">
    <property type="entry name" value="Aldolase class I"/>
    <property type="match status" value="1"/>
</dbReference>
<reference evidence="2" key="1">
    <citation type="submission" date="2020-05" db="EMBL/GenBank/DDBJ databases">
        <title>Phylogenomic resolution of chytrid fungi.</title>
        <authorList>
            <person name="Stajich J.E."/>
            <person name="Amses K."/>
            <person name="Simmons R."/>
            <person name="Seto K."/>
            <person name="Myers J."/>
            <person name="Bonds A."/>
            <person name="Quandt C.A."/>
            <person name="Barry K."/>
            <person name="Liu P."/>
            <person name="Grigoriev I."/>
            <person name="Longcore J.E."/>
            <person name="James T.Y."/>
        </authorList>
    </citation>
    <scope>NUCLEOTIDE SEQUENCE</scope>
    <source>
        <strain evidence="2">JEL0476</strain>
    </source>
</reference>
<keyword evidence="3" id="KW-1185">Reference proteome</keyword>
<protein>
    <recommendedName>
        <fullName evidence="1">DUS-like FMN-binding domain-containing protein</fullName>
    </recommendedName>
</protein>
<comment type="caution">
    <text evidence="2">The sequence shown here is derived from an EMBL/GenBank/DDBJ whole genome shotgun (WGS) entry which is preliminary data.</text>
</comment>
<dbReference type="GO" id="GO:0005737">
    <property type="term" value="C:cytoplasm"/>
    <property type="evidence" value="ECO:0007669"/>
    <property type="project" value="TreeGrafter"/>
</dbReference>
<dbReference type="InterPro" id="IPR013785">
    <property type="entry name" value="Aldolase_TIM"/>
</dbReference>
<dbReference type="PANTHER" id="PTHR45936">
    <property type="entry name" value="TRNA-DIHYDROURIDINE(20) SYNTHASE [NAD(P)+]-LIKE"/>
    <property type="match status" value="1"/>
</dbReference>
<feature type="domain" description="DUS-like FMN-binding" evidence="1">
    <location>
        <begin position="9"/>
        <end position="261"/>
    </location>
</feature>
<dbReference type="Proteomes" id="UP001211065">
    <property type="component" value="Unassembled WGS sequence"/>
</dbReference>
<dbReference type="AlphaFoldDB" id="A0AAD5U3M2"/>
<evidence type="ECO:0000313" key="2">
    <source>
        <dbReference type="EMBL" id="KAJ3223361.1"/>
    </source>
</evidence>
<dbReference type="InterPro" id="IPR035587">
    <property type="entry name" value="DUS-like_FMN-bd"/>
</dbReference>
<name>A0AAD5U3M2_9FUNG</name>
<sequence length="334" mass="37567">MNHQTTQLMLAPMVRISSLPFRLLAAKYGAHQVYSPEIVDKRLIATTRVINKNLNTIDFLDPSNSLCLRIHVNEKLNSKLVLQLGTACPELALQAALKVKDDVYGIDINCGCPKKFSIHAGMILKKLVDNLNIPITCKIRLLGEKEVDISATIDLLKQIEQTGVSAVAVHCRTREERPRDRAHVDVFKQLVKAIKIPLIANGDIFDFDTYLKLKSYGVDNFMLARAAQDNPSVFKLLTNQINDGVSHYTINDVFEVCKEYLKIAIEFDNPTANTKYCILQMVQPKLGEVKKKVTFLRRETVGGNRGVPKSTRIIELQLPIKDAVAQAKTMQELW</sequence>
<gene>
    <name evidence="2" type="ORF">HK099_001237</name>
</gene>
<dbReference type="Pfam" id="PF01207">
    <property type="entry name" value="Dus"/>
    <property type="match status" value="1"/>
</dbReference>
<evidence type="ECO:0000313" key="3">
    <source>
        <dbReference type="Proteomes" id="UP001211065"/>
    </source>
</evidence>
<proteinExistence type="predicted"/>
<dbReference type="EMBL" id="JADGJW010000133">
    <property type="protein sequence ID" value="KAJ3223361.1"/>
    <property type="molecule type" value="Genomic_DNA"/>
</dbReference>
<dbReference type="CDD" id="cd02801">
    <property type="entry name" value="DUS_like_FMN"/>
    <property type="match status" value="1"/>
</dbReference>
<evidence type="ECO:0000259" key="1">
    <source>
        <dbReference type="Pfam" id="PF01207"/>
    </source>
</evidence>
<dbReference type="PANTHER" id="PTHR45936:SF1">
    <property type="entry name" value="TRNA-DIHYDROURIDINE(20) SYNTHASE [NAD(P)+]-LIKE"/>
    <property type="match status" value="1"/>
</dbReference>
<accession>A0AAD5U3M2</accession>
<dbReference type="InterPro" id="IPR052582">
    <property type="entry name" value="tRNA-DUS-like"/>
</dbReference>